<evidence type="ECO:0000313" key="2">
    <source>
        <dbReference type="Proteomes" id="UP000325517"/>
    </source>
</evidence>
<gene>
    <name evidence="1" type="ORF">PB01_17075</name>
</gene>
<protein>
    <submittedName>
        <fullName evidence="1">Uncharacterized protein</fullName>
    </submittedName>
</protein>
<reference evidence="1 2" key="1">
    <citation type="submission" date="2018-07" db="EMBL/GenBank/DDBJ databases">
        <title>Complete genome sequence of Psychrobacillus sp. PB01, isolated from iceberg, and comparative genome analysis of Psychrobacillus strains.</title>
        <authorList>
            <person name="Lee P.C."/>
        </authorList>
    </citation>
    <scope>NUCLEOTIDE SEQUENCE [LARGE SCALE GENOMIC DNA]</scope>
    <source>
        <strain evidence="1 2">PB01</strain>
    </source>
</reference>
<dbReference type="Proteomes" id="UP000325517">
    <property type="component" value="Chromosome"/>
</dbReference>
<dbReference type="KEGG" id="psyo:PB01_17075"/>
<evidence type="ECO:0000313" key="1">
    <source>
        <dbReference type="EMBL" id="QFG00377.1"/>
    </source>
</evidence>
<keyword evidence="2" id="KW-1185">Reference proteome</keyword>
<accession>A0A5J6SQS8</accession>
<dbReference type="AlphaFoldDB" id="A0A5J6SQS8"/>
<organism evidence="1 2">
    <name type="scientific">Psychrobacillus glaciei</name>
    <dbReference type="NCBI Taxonomy" id="2283160"/>
    <lineage>
        <taxon>Bacteria</taxon>
        <taxon>Bacillati</taxon>
        <taxon>Bacillota</taxon>
        <taxon>Bacilli</taxon>
        <taxon>Bacillales</taxon>
        <taxon>Bacillaceae</taxon>
        <taxon>Psychrobacillus</taxon>
    </lineage>
</organism>
<proteinExistence type="predicted"/>
<sequence>MTISVRNGRYLIDWLPAVGTLEARKAYIVSGELEATEACLYFTRTEKTIQLQLDNATYAALNREAKKEQVSLRVLVQRTLSEKAEVLKTTEK</sequence>
<name>A0A5J6SQS8_9BACI</name>
<dbReference type="EMBL" id="CP031223">
    <property type="protein sequence ID" value="QFG00377.1"/>
    <property type="molecule type" value="Genomic_DNA"/>
</dbReference>